<evidence type="ECO:0000256" key="1">
    <source>
        <dbReference type="SAM" id="Coils"/>
    </source>
</evidence>
<evidence type="ECO:0000313" key="3">
    <source>
        <dbReference type="Proteomes" id="UP001153069"/>
    </source>
</evidence>
<keyword evidence="3" id="KW-1185">Reference proteome</keyword>
<proteinExistence type="predicted"/>
<protein>
    <submittedName>
        <fullName evidence="2">Uncharacterized protein</fullName>
    </submittedName>
</protein>
<keyword evidence="1" id="KW-0175">Coiled coil</keyword>
<feature type="coiled-coil region" evidence="1">
    <location>
        <begin position="22"/>
        <end position="58"/>
    </location>
</feature>
<dbReference type="Proteomes" id="UP001153069">
    <property type="component" value="Unassembled WGS sequence"/>
</dbReference>
<reference evidence="2" key="1">
    <citation type="submission" date="2020-06" db="EMBL/GenBank/DDBJ databases">
        <authorList>
            <consortium name="Plant Systems Biology data submission"/>
        </authorList>
    </citation>
    <scope>NUCLEOTIDE SEQUENCE</scope>
    <source>
        <strain evidence="2">D6</strain>
    </source>
</reference>
<comment type="caution">
    <text evidence="2">The sequence shown here is derived from an EMBL/GenBank/DDBJ whole genome shotgun (WGS) entry which is preliminary data.</text>
</comment>
<accession>A0A9N8E6C7</accession>
<dbReference type="EMBL" id="CAICTM010000709">
    <property type="protein sequence ID" value="CAB9515357.1"/>
    <property type="molecule type" value="Genomic_DNA"/>
</dbReference>
<gene>
    <name evidence="2" type="ORF">SEMRO_710_G191010.1</name>
</gene>
<name>A0A9N8E6C7_9STRA</name>
<organism evidence="2 3">
    <name type="scientific">Seminavis robusta</name>
    <dbReference type="NCBI Taxonomy" id="568900"/>
    <lineage>
        <taxon>Eukaryota</taxon>
        <taxon>Sar</taxon>
        <taxon>Stramenopiles</taxon>
        <taxon>Ochrophyta</taxon>
        <taxon>Bacillariophyta</taxon>
        <taxon>Bacillariophyceae</taxon>
        <taxon>Bacillariophycidae</taxon>
        <taxon>Naviculales</taxon>
        <taxon>Naviculaceae</taxon>
        <taxon>Seminavis</taxon>
    </lineage>
</organism>
<sequence length="148" mass="16768">MPRYTEGLLGGFQLPKKPRSPYSLLKNAIKKAKAKHEQRELERQIESMQSALKTYQQRSEEFLIVAGAAFPKIKDCNGDMRHEKDFTVKPRVDGTFNTPRRCRPKRWQGSLASVSEADDVNTSLSLPSFDESVLTVTQPTPMEVSIEV</sequence>
<evidence type="ECO:0000313" key="2">
    <source>
        <dbReference type="EMBL" id="CAB9515357.1"/>
    </source>
</evidence>
<dbReference type="AlphaFoldDB" id="A0A9N8E6C7"/>